<evidence type="ECO:0000313" key="3">
    <source>
        <dbReference type="EMBL" id="MCC2135519.1"/>
    </source>
</evidence>
<dbReference type="RefSeq" id="WP_308448165.1">
    <property type="nucleotide sequence ID" value="NZ_JAJEQC010000001.1"/>
</dbReference>
<dbReference type="AlphaFoldDB" id="A0AAE3AJU8"/>
<keyword evidence="4" id="KW-1185">Reference proteome</keyword>
<dbReference type="Proteomes" id="UP001199424">
    <property type="component" value="Unassembled WGS sequence"/>
</dbReference>
<organism evidence="3 4">
    <name type="scientific">Hominenteromicrobium mulieris</name>
    <dbReference type="NCBI Taxonomy" id="2885357"/>
    <lineage>
        <taxon>Bacteria</taxon>
        <taxon>Bacillati</taxon>
        <taxon>Bacillota</taxon>
        <taxon>Clostridia</taxon>
        <taxon>Eubacteriales</taxon>
        <taxon>Oscillospiraceae</taxon>
        <taxon>Hominenteromicrobium</taxon>
    </lineage>
</organism>
<dbReference type="Pfam" id="PF07670">
    <property type="entry name" value="Gate"/>
    <property type="match status" value="1"/>
</dbReference>
<feature type="transmembrane region" description="Helical" evidence="1">
    <location>
        <begin position="164"/>
        <end position="186"/>
    </location>
</feature>
<feature type="transmembrane region" description="Helical" evidence="1">
    <location>
        <begin position="131"/>
        <end position="152"/>
    </location>
</feature>
<feature type="domain" description="Nucleoside transporter/FeoB GTPase Gate" evidence="2">
    <location>
        <begin position="42"/>
        <end position="149"/>
    </location>
</feature>
<keyword evidence="1" id="KW-1133">Transmembrane helix</keyword>
<comment type="caution">
    <text evidence="3">The sequence shown here is derived from an EMBL/GenBank/DDBJ whole genome shotgun (WGS) entry which is preliminary data.</text>
</comment>
<protein>
    <submittedName>
        <fullName evidence="3">Spore maturation protein A</fullName>
    </submittedName>
</protein>
<name>A0AAE3AJU8_9FIRM</name>
<sequence>MLNGIWMAMIVLAFIGAVCTGRWTALSAAAADGARQAVETVLLLLGAMCLWTGIMRIAEEAGLTNGLSKILSPVIKRLFPNYGKNETVREKISMNIAANMLGMGNAATPFGLSAMDEMQKLQTGDTPTQEMILFVVMNTASFQLIPSAAVTLRASYGSADPYDVLPHIWLVSFGGLLVCVLMCRVFQKLWRA</sequence>
<proteinExistence type="predicted"/>
<evidence type="ECO:0000313" key="4">
    <source>
        <dbReference type="Proteomes" id="UP001199424"/>
    </source>
</evidence>
<keyword evidence="1" id="KW-0472">Membrane</keyword>
<dbReference type="InterPro" id="IPR011642">
    <property type="entry name" value="Gate_dom"/>
</dbReference>
<accession>A0AAE3AJU8</accession>
<reference evidence="3" key="1">
    <citation type="submission" date="2021-10" db="EMBL/GenBank/DDBJ databases">
        <title>Anaerobic single-cell dispensing facilitates the cultivation of human gut bacteria.</title>
        <authorList>
            <person name="Afrizal A."/>
        </authorList>
    </citation>
    <scope>NUCLEOTIDE SEQUENCE</scope>
    <source>
        <strain evidence="3">CLA-AA-H250</strain>
    </source>
</reference>
<gene>
    <name evidence="3" type="ORF">LKD31_00600</name>
</gene>
<evidence type="ECO:0000256" key="1">
    <source>
        <dbReference type="SAM" id="Phobius"/>
    </source>
</evidence>
<dbReference type="EMBL" id="JAJEQC010000001">
    <property type="protein sequence ID" value="MCC2135519.1"/>
    <property type="molecule type" value="Genomic_DNA"/>
</dbReference>
<keyword evidence="1" id="KW-0812">Transmembrane</keyword>
<evidence type="ECO:0000259" key="2">
    <source>
        <dbReference type="Pfam" id="PF07670"/>
    </source>
</evidence>